<feature type="domain" description="Transcriptional repressor PaaX-like C-terminal" evidence="2">
    <location>
        <begin position="172"/>
        <end position="253"/>
    </location>
</feature>
<evidence type="ECO:0000313" key="3">
    <source>
        <dbReference type="EMBL" id="EKF74714.1"/>
    </source>
</evidence>
<dbReference type="InterPro" id="IPR012906">
    <property type="entry name" value="PaaX-like_N"/>
</dbReference>
<gene>
    <name evidence="3" type="ORF">A11A3_06818</name>
</gene>
<sequence length="262" mass="29308">MPKPKRLILNLMSAADGQALAARNAIGACRLFGVSENNVRVSLARLATEGLIVSHSRGTYQLTDKALKVVGELRRWRGITERVTAWQGAWFAVHCGGLGRSDRSLLRQRERALGMSGFRPFERDLYLRPANLAGGVDAVRERLYRLGLDTSAPVFVVSGLDDERDQQARGLWRAMKLEAGYRRAIDEMEGWLAKAADLELEDAARESFVIGDAAIRQAVFDPLLPEALVDMALRQTFFDALLRFDREGHRIWQALYEGAKKP</sequence>
<dbReference type="RefSeq" id="WP_008928544.1">
    <property type="nucleotide sequence ID" value="NZ_AMRJ01000008.1"/>
</dbReference>
<proteinExistence type="predicted"/>
<dbReference type="Pfam" id="PF08223">
    <property type="entry name" value="PaaX_C"/>
    <property type="match status" value="1"/>
</dbReference>
<dbReference type="Pfam" id="PF07848">
    <property type="entry name" value="PaaX"/>
    <property type="match status" value="1"/>
</dbReference>
<dbReference type="PATRIC" id="fig|1177179.3.peg.1372"/>
<dbReference type="eggNOG" id="COG3327">
    <property type="taxonomic scope" value="Bacteria"/>
</dbReference>
<comment type="caution">
    <text evidence="3">The sequence shown here is derived from an EMBL/GenBank/DDBJ whole genome shotgun (WGS) entry which is preliminary data.</text>
</comment>
<feature type="domain" description="Transcriptional repressor PaaX-like N-terminal" evidence="1">
    <location>
        <begin position="16"/>
        <end position="66"/>
    </location>
</feature>
<protein>
    <submittedName>
        <fullName evidence="3">PaaX domain-containing protein</fullName>
    </submittedName>
</protein>
<dbReference type="Gene3D" id="3.30.70.2650">
    <property type="match status" value="1"/>
</dbReference>
<dbReference type="EMBL" id="AMRJ01000008">
    <property type="protein sequence ID" value="EKF74714.1"/>
    <property type="molecule type" value="Genomic_DNA"/>
</dbReference>
<dbReference type="InterPro" id="IPR036390">
    <property type="entry name" value="WH_DNA-bd_sf"/>
</dbReference>
<organism evidence="3 4">
    <name type="scientific">Alcanivorax hongdengensis A-11-3</name>
    <dbReference type="NCBI Taxonomy" id="1177179"/>
    <lineage>
        <taxon>Bacteria</taxon>
        <taxon>Pseudomonadati</taxon>
        <taxon>Pseudomonadota</taxon>
        <taxon>Gammaproteobacteria</taxon>
        <taxon>Oceanospirillales</taxon>
        <taxon>Alcanivoracaceae</taxon>
        <taxon>Alcanivorax</taxon>
    </lineage>
</organism>
<dbReference type="Gene3D" id="1.10.10.10">
    <property type="entry name" value="Winged helix-like DNA-binding domain superfamily/Winged helix DNA-binding domain"/>
    <property type="match status" value="1"/>
</dbReference>
<reference evidence="3 4" key="1">
    <citation type="journal article" date="2012" name="J. Bacteriol.">
        <title>Genome Sequence of the Alkane-Degrading Bacterium Alcanivorax hongdengensis Type Strain A-11-3.</title>
        <authorList>
            <person name="Lai Q."/>
            <person name="Shao Z."/>
        </authorList>
    </citation>
    <scope>NUCLEOTIDE SEQUENCE [LARGE SCALE GENOMIC DNA]</scope>
    <source>
        <strain evidence="3 4">A-11-3</strain>
    </source>
</reference>
<dbReference type="Proteomes" id="UP000010164">
    <property type="component" value="Unassembled WGS sequence"/>
</dbReference>
<evidence type="ECO:0000259" key="1">
    <source>
        <dbReference type="Pfam" id="PF07848"/>
    </source>
</evidence>
<evidence type="ECO:0000313" key="4">
    <source>
        <dbReference type="Proteomes" id="UP000010164"/>
    </source>
</evidence>
<name>L0WCI8_9GAMM</name>
<dbReference type="GO" id="GO:0006351">
    <property type="term" value="P:DNA-templated transcription"/>
    <property type="evidence" value="ECO:0007669"/>
    <property type="project" value="TreeGrafter"/>
</dbReference>
<dbReference type="STRING" id="1177179.A11A3_06818"/>
<dbReference type="PANTHER" id="PTHR30319">
    <property type="entry name" value="PHENYLACETIC ACID REGULATOR-RELATED TRANSCRIPTIONAL REPRESSOR"/>
    <property type="match status" value="1"/>
</dbReference>
<evidence type="ECO:0000259" key="2">
    <source>
        <dbReference type="Pfam" id="PF08223"/>
    </source>
</evidence>
<dbReference type="PANTHER" id="PTHR30319:SF1">
    <property type="entry name" value="TRANSCRIPTIONAL REPRESSOR PAAX"/>
    <property type="match status" value="1"/>
</dbReference>
<accession>L0WCI8</accession>
<dbReference type="InterPro" id="IPR036388">
    <property type="entry name" value="WH-like_DNA-bd_sf"/>
</dbReference>
<dbReference type="SUPFAM" id="SSF46785">
    <property type="entry name" value="Winged helix' DNA-binding domain"/>
    <property type="match status" value="1"/>
</dbReference>
<dbReference type="InterPro" id="IPR013225">
    <property type="entry name" value="PaaX_C"/>
</dbReference>
<dbReference type="AlphaFoldDB" id="L0WCI8"/>
<keyword evidence="4" id="KW-1185">Reference proteome</keyword>